<protein>
    <submittedName>
        <fullName evidence="2">Uncharacterized protein</fullName>
    </submittedName>
</protein>
<evidence type="ECO:0000256" key="1">
    <source>
        <dbReference type="SAM" id="MobiDB-lite"/>
    </source>
</evidence>
<dbReference type="EMBL" id="JARJCN010000018">
    <property type="protein sequence ID" value="KAJ7092337.1"/>
    <property type="molecule type" value="Genomic_DNA"/>
</dbReference>
<sequence>MGDDGRARYTVALLCSAVVDAITAHLDAHAARARRTLLVPHAARRAVPSDVGAVLSLLVRHVTLLMSHAHAQPQTPRRNPPRRAPDDPALPTLPALASLEGCTVTALISGSWSRRLLAG</sequence>
<accession>A0AAD6XTU3</accession>
<dbReference type="AlphaFoldDB" id="A0AAD6XTU3"/>
<evidence type="ECO:0000313" key="2">
    <source>
        <dbReference type="EMBL" id="KAJ7092337.1"/>
    </source>
</evidence>
<feature type="region of interest" description="Disordered" evidence="1">
    <location>
        <begin position="68"/>
        <end position="92"/>
    </location>
</feature>
<organism evidence="2 3">
    <name type="scientific">Mycena belliarum</name>
    <dbReference type="NCBI Taxonomy" id="1033014"/>
    <lineage>
        <taxon>Eukaryota</taxon>
        <taxon>Fungi</taxon>
        <taxon>Dikarya</taxon>
        <taxon>Basidiomycota</taxon>
        <taxon>Agaricomycotina</taxon>
        <taxon>Agaricomycetes</taxon>
        <taxon>Agaricomycetidae</taxon>
        <taxon>Agaricales</taxon>
        <taxon>Marasmiineae</taxon>
        <taxon>Mycenaceae</taxon>
        <taxon>Mycena</taxon>
    </lineage>
</organism>
<evidence type="ECO:0000313" key="3">
    <source>
        <dbReference type="Proteomes" id="UP001222325"/>
    </source>
</evidence>
<keyword evidence="3" id="KW-1185">Reference proteome</keyword>
<reference evidence="2" key="1">
    <citation type="submission" date="2023-03" db="EMBL/GenBank/DDBJ databases">
        <title>Massive genome expansion in bonnet fungi (Mycena s.s.) driven by repeated elements and novel gene families across ecological guilds.</title>
        <authorList>
            <consortium name="Lawrence Berkeley National Laboratory"/>
            <person name="Harder C.B."/>
            <person name="Miyauchi S."/>
            <person name="Viragh M."/>
            <person name="Kuo A."/>
            <person name="Thoen E."/>
            <person name="Andreopoulos B."/>
            <person name="Lu D."/>
            <person name="Skrede I."/>
            <person name="Drula E."/>
            <person name="Henrissat B."/>
            <person name="Morin E."/>
            <person name="Kohler A."/>
            <person name="Barry K."/>
            <person name="LaButti K."/>
            <person name="Morin E."/>
            <person name="Salamov A."/>
            <person name="Lipzen A."/>
            <person name="Mereny Z."/>
            <person name="Hegedus B."/>
            <person name="Baldrian P."/>
            <person name="Stursova M."/>
            <person name="Weitz H."/>
            <person name="Taylor A."/>
            <person name="Grigoriev I.V."/>
            <person name="Nagy L.G."/>
            <person name="Martin F."/>
            <person name="Kauserud H."/>
        </authorList>
    </citation>
    <scope>NUCLEOTIDE SEQUENCE</scope>
    <source>
        <strain evidence="2">CBHHK173m</strain>
    </source>
</reference>
<comment type="caution">
    <text evidence="2">The sequence shown here is derived from an EMBL/GenBank/DDBJ whole genome shotgun (WGS) entry which is preliminary data.</text>
</comment>
<name>A0AAD6XTU3_9AGAR</name>
<gene>
    <name evidence="2" type="ORF">B0H15DRAFT_947900</name>
</gene>
<dbReference type="Proteomes" id="UP001222325">
    <property type="component" value="Unassembled WGS sequence"/>
</dbReference>
<proteinExistence type="predicted"/>